<feature type="transmembrane region" description="Helical" evidence="1">
    <location>
        <begin position="343"/>
        <end position="365"/>
    </location>
</feature>
<keyword evidence="1" id="KW-0472">Membrane</keyword>
<proteinExistence type="predicted"/>
<feature type="transmembrane region" description="Helical" evidence="1">
    <location>
        <begin position="161"/>
        <end position="181"/>
    </location>
</feature>
<feature type="transmembrane region" description="Helical" evidence="1">
    <location>
        <begin position="317"/>
        <end position="337"/>
    </location>
</feature>
<evidence type="ECO:0000313" key="3">
    <source>
        <dbReference type="EMBL" id="KYH32605.1"/>
    </source>
</evidence>
<organism evidence="3 4">
    <name type="scientific">Moorella mulderi DSM 14980</name>
    <dbReference type="NCBI Taxonomy" id="1122241"/>
    <lineage>
        <taxon>Bacteria</taxon>
        <taxon>Bacillati</taxon>
        <taxon>Bacillota</taxon>
        <taxon>Clostridia</taxon>
        <taxon>Neomoorellales</taxon>
        <taxon>Neomoorellaceae</taxon>
        <taxon>Neomoorella</taxon>
    </lineage>
</organism>
<feature type="transmembrane region" description="Helical" evidence="1">
    <location>
        <begin position="74"/>
        <end position="97"/>
    </location>
</feature>
<dbReference type="PATRIC" id="fig|1122241.3.peg.1268"/>
<feature type="transmembrane region" description="Helical" evidence="1">
    <location>
        <begin position="130"/>
        <end position="149"/>
    </location>
</feature>
<dbReference type="InterPro" id="IPR002823">
    <property type="entry name" value="DUF112_TM"/>
</dbReference>
<dbReference type="Pfam" id="PF01970">
    <property type="entry name" value="TctA"/>
    <property type="match status" value="1"/>
</dbReference>
<feature type="transmembrane region" description="Helical" evidence="1">
    <location>
        <begin position="372"/>
        <end position="390"/>
    </location>
</feature>
<dbReference type="PANTHER" id="PTHR35342:SF5">
    <property type="entry name" value="TRICARBOXYLIC TRANSPORT PROTEIN"/>
    <property type="match status" value="1"/>
</dbReference>
<gene>
    <name evidence="3" type="ORF">MOMUL_12070</name>
</gene>
<evidence type="ECO:0000259" key="2">
    <source>
        <dbReference type="Pfam" id="PF01970"/>
    </source>
</evidence>
<protein>
    <submittedName>
        <fullName evidence="3">Tripartite tricarboxylate transporter TctA family protein</fullName>
    </submittedName>
</protein>
<comment type="caution">
    <text evidence="3">The sequence shown here is derived from an EMBL/GenBank/DDBJ whole genome shotgun (WGS) entry which is preliminary data.</text>
</comment>
<reference evidence="3 4" key="1">
    <citation type="submission" date="2016-02" db="EMBL/GenBank/DDBJ databases">
        <title>Genome sequence of Moorella mulderi DSM 14980.</title>
        <authorList>
            <person name="Poehlein A."/>
            <person name="Daniel R."/>
        </authorList>
    </citation>
    <scope>NUCLEOTIDE SEQUENCE [LARGE SCALE GENOMIC DNA]</scope>
    <source>
        <strain evidence="3 4">DSM 14980</strain>
    </source>
</reference>
<evidence type="ECO:0000313" key="4">
    <source>
        <dbReference type="Proteomes" id="UP000075670"/>
    </source>
</evidence>
<dbReference type="EMBL" id="LTBC01000003">
    <property type="protein sequence ID" value="KYH32605.1"/>
    <property type="molecule type" value="Genomic_DNA"/>
</dbReference>
<evidence type="ECO:0000256" key="1">
    <source>
        <dbReference type="SAM" id="Phobius"/>
    </source>
</evidence>
<keyword evidence="1" id="KW-0812">Transmembrane</keyword>
<feature type="transmembrane region" description="Helical" evidence="1">
    <location>
        <begin position="282"/>
        <end position="305"/>
    </location>
</feature>
<keyword evidence="4" id="KW-1185">Reference proteome</keyword>
<dbReference type="Proteomes" id="UP000075670">
    <property type="component" value="Unassembled WGS sequence"/>
</dbReference>
<keyword evidence="1" id="KW-1133">Transmembrane helix</keyword>
<accession>A0A151AY78</accession>
<dbReference type="PANTHER" id="PTHR35342">
    <property type="entry name" value="TRICARBOXYLIC TRANSPORT PROTEIN"/>
    <property type="match status" value="1"/>
</dbReference>
<name>A0A151AY78_9FIRM</name>
<dbReference type="RefSeq" id="WP_201786472.1">
    <property type="nucleotide sequence ID" value="NZ_LTBC01000003.1"/>
</dbReference>
<sequence>MRHIGPTLAIAILLPLTTVLPPIPAIIMMAAIYYGAMYGGSTTAIVVNIPGEASSVPTAMDGYQLARQGRGGPALGVAAIASFVAGTLSLVGLTFFAPLLANVALAFGPPEYFALMFMALSLVISLSGRALLKGLIATALGLLVAMIGLDPLTGEARLTFGTVSLMAGVNFISVIIGLFAIGEVLVNVERAVASIYENKIRDWLPTKEDLKQSWGAMLRSSVIGFFLGLLPGCSPAVTTFIAYDAEKKVSKRPHLFGHGAIEGVAAAEGANNATCSGGFVPLFSFGIPSGPALAVLLGGFMMYGLQPGPMLFKENPDLVWAVIASMYLGNVILLVLNLPLVGLWARIALIPFPILGPMIILFSIIGAYSVRFLMFDVWVALIFGVLGYLMRKLGFPLAPMVLATVLAQMLETSLKQSLVLSNGSPLIFFTRPIAAVFMLLAVVMIAWGLWLQFSGRGAELAADDSD</sequence>
<feature type="transmembrane region" description="Helical" evidence="1">
    <location>
        <begin position="222"/>
        <end position="243"/>
    </location>
</feature>
<dbReference type="AlphaFoldDB" id="A0A151AY78"/>
<feature type="transmembrane region" description="Helical" evidence="1">
    <location>
        <begin position="426"/>
        <end position="450"/>
    </location>
</feature>
<feature type="transmembrane region" description="Helical" evidence="1">
    <location>
        <begin position="12"/>
        <end position="34"/>
    </location>
</feature>
<feature type="domain" description="DUF112" evidence="2">
    <location>
        <begin position="4"/>
        <end position="402"/>
    </location>
</feature>
<feature type="transmembrane region" description="Helical" evidence="1">
    <location>
        <begin position="103"/>
        <end position="123"/>
    </location>
</feature>